<dbReference type="EMBL" id="JBHTLT010000127">
    <property type="protein sequence ID" value="MFD1206621.1"/>
    <property type="molecule type" value="Genomic_DNA"/>
</dbReference>
<reference evidence="2" key="1">
    <citation type="journal article" date="2019" name="Int. J. Syst. Evol. Microbiol.">
        <title>The Global Catalogue of Microorganisms (GCM) 10K type strain sequencing project: providing services to taxonomists for standard genome sequencing and annotation.</title>
        <authorList>
            <consortium name="The Broad Institute Genomics Platform"/>
            <consortium name="The Broad Institute Genome Sequencing Center for Infectious Disease"/>
            <person name="Wu L."/>
            <person name="Ma J."/>
        </authorList>
    </citation>
    <scope>NUCLEOTIDE SEQUENCE [LARGE SCALE GENOMIC DNA]</scope>
    <source>
        <strain evidence="2">CCUG 53915</strain>
    </source>
</reference>
<proteinExistence type="predicted"/>
<sequence>MDDKLTGREKWDITVQTGLQLVPYVGGALATSYFSVKQEKRFKRLESFYQELSLQISRLEKQLPSFEVHDKDSLIALIERINDEVERESSRYKRIYLKNFFVSMLQTPTVTQNYDERQMLLDTLTSITFLEFHILLSISDQHTGYAIDFPDTDPAIRAGAVSRLEMLGLLHATYIAETRTGSSPVSKHILVSNFGTKFINFCLNIDEP</sequence>
<comment type="caution">
    <text evidence="1">The sequence shown here is derived from an EMBL/GenBank/DDBJ whole genome shotgun (WGS) entry which is preliminary data.</text>
</comment>
<protein>
    <submittedName>
        <fullName evidence="1">Uncharacterized protein</fullName>
    </submittedName>
</protein>
<name>A0ABW3U0J3_9BACL</name>
<dbReference type="Proteomes" id="UP001597231">
    <property type="component" value="Unassembled WGS sequence"/>
</dbReference>
<gene>
    <name evidence="1" type="ORF">ACFQ38_16110</name>
</gene>
<accession>A0ABW3U0J3</accession>
<keyword evidence="2" id="KW-1185">Reference proteome</keyword>
<organism evidence="1 2">
    <name type="scientific">Sporosarcina contaminans</name>
    <dbReference type="NCBI Taxonomy" id="633403"/>
    <lineage>
        <taxon>Bacteria</taxon>
        <taxon>Bacillati</taxon>
        <taxon>Bacillota</taxon>
        <taxon>Bacilli</taxon>
        <taxon>Bacillales</taxon>
        <taxon>Caryophanaceae</taxon>
        <taxon>Sporosarcina</taxon>
    </lineage>
</organism>
<evidence type="ECO:0000313" key="2">
    <source>
        <dbReference type="Proteomes" id="UP001597231"/>
    </source>
</evidence>
<dbReference type="RefSeq" id="WP_381482178.1">
    <property type="nucleotide sequence ID" value="NZ_JBHTLT010000127.1"/>
</dbReference>
<evidence type="ECO:0000313" key="1">
    <source>
        <dbReference type="EMBL" id="MFD1206621.1"/>
    </source>
</evidence>